<dbReference type="PANTHER" id="PTHR42834">
    <property type="entry name" value="ENDONUCLEASE/EXONUCLEASE/PHOSPHATASE FAMILY PROTEIN (AFU_ORTHOLOGUE AFUA_3G09210)"/>
    <property type="match status" value="1"/>
</dbReference>
<dbReference type="InterPro" id="IPR005135">
    <property type="entry name" value="Endo/exonuclease/phosphatase"/>
</dbReference>
<organism evidence="2 3">
    <name type="scientific">Maribacter confluentis</name>
    <dbReference type="NCBI Taxonomy" id="1656093"/>
    <lineage>
        <taxon>Bacteria</taxon>
        <taxon>Pseudomonadati</taxon>
        <taxon>Bacteroidota</taxon>
        <taxon>Flavobacteriia</taxon>
        <taxon>Flavobacteriales</taxon>
        <taxon>Flavobacteriaceae</taxon>
        <taxon>Maribacter</taxon>
    </lineage>
</organism>
<dbReference type="InterPro" id="IPR036691">
    <property type="entry name" value="Endo/exonu/phosph_ase_sf"/>
</dbReference>
<keyword evidence="2" id="KW-0378">Hydrolase</keyword>
<accession>A0ABT8RPV1</accession>
<comment type="caution">
    <text evidence="2">The sequence shown here is derived from an EMBL/GenBank/DDBJ whole genome shotgun (WGS) entry which is preliminary data.</text>
</comment>
<keyword evidence="2" id="KW-0255">Endonuclease</keyword>
<dbReference type="SUPFAM" id="SSF56219">
    <property type="entry name" value="DNase I-like"/>
    <property type="match status" value="1"/>
</dbReference>
<sequence length="347" mass="40312">MRHYYFLLLIFLYSGVFSQDSNMYQIRTIAFYNLENLFDTENDSLIFDDDRTPSGKDQWTKERYLGKIENMSRVLSEIGSSAHTSVPDIIGVCEVENLDVLQDLVDHQNLKPYNFGIIHFDSPDERGIDVALLYKRDAFIPVNFNSHRLLLFTDDGNRNYTRDQLILEGLLDNETIYFMVNHWPSRSGGEARSRPYRLEAAKLNKRIIDSVRREDINAKIISMGDFNDDPIDPSFKKVLEVRKNANKLDSLDLYGPMEKLYRKGNGSLAYRDKWNLFDQLYMTANLIDKSKKTYSFWKAGIHTPDYLIDQKGKYKGYPLRTYAGGTYIGGYSDHFPVFLYLIKKAAP</sequence>
<protein>
    <submittedName>
        <fullName evidence="2">Endonuclease/exonuclease/phosphatase family protein</fullName>
    </submittedName>
</protein>
<gene>
    <name evidence="2" type="ORF">Q2T41_08220</name>
</gene>
<dbReference type="EMBL" id="JAUKUC010000001">
    <property type="protein sequence ID" value="MDO1512638.1"/>
    <property type="molecule type" value="Genomic_DNA"/>
</dbReference>
<dbReference type="Proteomes" id="UP001168579">
    <property type="component" value="Unassembled WGS sequence"/>
</dbReference>
<dbReference type="RefSeq" id="WP_304435682.1">
    <property type="nucleotide sequence ID" value="NZ_JAUKUC010000001.1"/>
</dbReference>
<dbReference type="GO" id="GO:0004519">
    <property type="term" value="F:endonuclease activity"/>
    <property type="evidence" value="ECO:0007669"/>
    <property type="project" value="UniProtKB-KW"/>
</dbReference>
<reference evidence="2" key="2">
    <citation type="submission" date="2023-06" db="EMBL/GenBank/DDBJ databases">
        <authorList>
            <person name="Lucena T."/>
            <person name="Sun Q."/>
        </authorList>
    </citation>
    <scope>NUCLEOTIDE SEQUENCE</scope>
    <source>
        <strain evidence="2">CECT 8869</strain>
    </source>
</reference>
<proteinExistence type="predicted"/>
<feature type="domain" description="Endonuclease/exonuclease/phosphatase" evidence="1">
    <location>
        <begin position="28"/>
        <end position="343"/>
    </location>
</feature>
<dbReference type="PANTHER" id="PTHR42834:SF1">
    <property type="entry name" value="ENDONUCLEASE_EXONUCLEASE_PHOSPHATASE FAMILY PROTEIN (AFU_ORTHOLOGUE AFUA_3G09210)"/>
    <property type="match status" value="1"/>
</dbReference>
<name>A0ABT8RPV1_9FLAO</name>
<reference evidence="2" key="1">
    <citation type="journal article" date="2014" name="Int. J. Syst. Evol. Microbiol.">
        <title>Complete genome of a new Firmicutes species belonging to the dominant human colonic microbiota ('Ruminococcus bicirculans') reveals two chromosomes and a selective capacity to utilize plant glucans.</title>
        <authorList>
            <consortium name="NISC Comparative Sequencing Program"/>
            <person name="Wegmann U."/>
            <person name="Louis P."/>
            <person name="Goesmann A."/>
            <person name="Henrissat B."/>
            <person name="Duncan S.H."/>
            <person name="Flint H.J."/>
        </authorList>
    </citation>
    <scope>NUCLEOTIDE SEQUENCE</scope>
    <source>
        <strain evidence="2">CECT 8869</strain>
    </source>
</reference>
<keyword evidence="2" id="KW-0540">Nuclease</keyword>
<dbReference type="Pfam" id="PF19580">
    <property type="entry name" value="Exo_endo_phos_3"/>
    <property type="match status" value="1"/>
</dbReference>
<evidence type="ECO:0000313" key="3">
    <source>
        <dbReference type="Proteomes" id="UP001168579"/>
    </source>
</evidence>
<keyword evidence="3" id="KW-1185">Reference proteome</keyword>
<dbReference type="Gene3D" id="3.60.10.10">
    <property type="entry name" value="Endonuclease/exonuclease/phosphatase"/>
    <property type="match status" value="1"/>
</dbReference>
<evidence type="ECO:0000313" key="2">
    <source>
        <dbReference type="EMBL" id="MDO1512638.1"/>
    </source>
</evidence>
<evidence type="ECO:0000259" key="1">
    <source>
        <dbReference type="Pfam" id="PF19580"/>
    </source>
</evidence>